<dbReference type="EMBL" id="BTGU01000059">
    <property type="protein sequence ID" value="GMN55828.1"/>
    <property type="molecule type" value="Genomic_DNA"/>
</dbReference>
<gene>
    <name evidence="1" type="ORF">TIFTF001_024956</name>
</gene>
<dbReference type="AlphaFoldDB" id="A0AA88AW94"/>
<evidence type="ECO:0000313" key="1">
    <source>
        <dbReference type="EMBL" id="GMN55828.1"/>
    </source>
</evidence>
<comment type="caution">
    <text evidence="1">The sequence shown here is derived from an EMBL/GenBank/DDBJ whole genome shotgun (WGS) entry which is preliminary data.</text>
</comment>
<organism evidence="1 2">
    <name type="scientific">Ficus carica</name>
    <name type="common">Common fig</name>
    <dbReference type="NCBI Taxonomy" id="3494"/>
    <lineage>
        <taxon>Eukaryota</taxon>
        <taxon>Viridiplantae</taxon>
        <taxon>Streptophyta</taxon>
        <taxon>Embryophyta</taxon>
        <taxon>Tracheophyta</taxon>
        <taxon>Spermatophyta</taxon>
        <taxon>Magnoliopsida</taxon>
        <taxon>eudicotyledons</taxon>
        <taxon>Gunneridae</taxon>
        <taxon>Pentapetalae</taxon>
        <taxon>rosids</taxon>
        <taxon>fabids</taxon>
        <taxon>Rosales</taxon>
        <taxon>Moraceae</taxon>
        <taxon>Ficeae</taxon>
        <taxon>Ficus</taxon>
    </lineage>
</organism>
<protein>
    <submittedName>
        <fullName evidence="1">Uncharacterized protein</fullName>
    </submittedName>
</protein>
<accession>A0AA88AW94</accession>
<dbReference type="Proteomes" id="UP001187192">
    <property type="component" value="Unassembled WGS sequence"/>
</dbReference>
<sequence length="191" mass="21182">MRSSDGCGKSGVERRVGVVVRLALVPGAVCLSCARLSFTTGVSSDANSGCIGVGLSSTNRVRLAIWEFAPESEAYGWCTGLPWGSSSWCSRSDVMVALQISGERWPRAPRWTPNCRWGPPLFIEEEPITDVERFLLVVPWGHVTRCELSSYCDVPQIMGLAVINVLPFANYELVSYHNGMIHHCRHWVRRS</sequence>
<proteinExistence type="predicted"/>
<name>A0AA88AW94_FICCA</name>
<reference evidence="1" key="1">
    <citation type="submission" date="2023-07" db="EMBL/GenBank/DDBJ databases">
        <title>draft genome sequence of fig (Ficus carica).</title>
        <authorList>
            <person name="Takahashi T."/>
            <person name="Nishimura K."/>
        </authorList>
    </citation>
    <scope>NUCLEOTIDE SEQUENCE</scope>
</reference>
<evidence type="ECO:0000313" key="2">
    <source>
        <dbReference type="Proteomes" id="UP001187192"/>
    </source>
</evidence>
<keyword evidence="2" id="KW-1185">Reference proteome</keyword>